<protein>
    <submittedName>
        <fullName evidence="2 3">Uncharacterized protein</fullName>
    </submittedName>
</protein>
<reference evidence="3" key="3">
    <citation type="submission" date="2018-08" db="UniProtKB">
        <authorList>
            <consortium name="EnsemblPlants"/>
        </authorList>
    </citation>
    <scope>IDENTIFICATION</scope>
    <source>
        <strain evidence="3">cv. Bd21</strain>
    </source>
</reference>
<reference evidence="2" key="2">
    <citation type="submission" date="2017-06" db="EMBL/GenBank/DDBJ databases">
        <title>WGS assembly of Brachypodium distachyon.</title>
        <authorList>
            <consortium name="The International Brachypodium Initiative"/>
            <person name="Lucas S."/>
            <person name="Harmon-Smith M."/>
            <person name="Lail K."/>
            <person name="Tice H."/>
            <person name="Grimwood J."/>
            <person name="Bruce D."/>
            <person name="Barry K."/>
            <person name="Shu S."/>
            <person name="Lindquist E."/>
            <person name="Wang M."/>
            <person name="Pitluck S."/>
            <person name="Vogel J.P."/>
            <person name="Garvin D.F."/>
            <person name="Mockler T.C."/>
            <person name="Schmutz J."/>
            <person name="Rokhsar D."/>
            <person name="Bevan M.W."/>
        </authorList>
    </citation>
    <scope>NUCLEOTIDE SEQUENCE</scope>
    <source>
        <strain evidence="2">Bd21</strain>
    </source>
</reference>
<evidence type="ECO:0000313" key="3">
    <source>
        <dbReference type="EnsemblPlants" id="PNT64822"/>
    </source>
</evidence>
<dbReference type="EMBL" id="CM000883">
    <property type="protein sequence ID" value="PNT64822.1"/>
    <property type="molecule type" value="Genomic_DNA"/>
</dbReference>
<feature type="region of interest" description="Disordered" evidence="1">
    <location>
        <begin position="67"/>
        <end position="90"/>
    </location>
</feature>
<proteinExistence type="predicted"/>
<reference evidence="2 3" key="1">
    <citation type="journal article" date="2010" name="Nature">
        <title>Genome sequencing and analysis of the model grass Brachypodium distachyon.</title>
        <authorList>
            <consortium name="International Brachypodium Initiative"/>
        </authorList>
    </citation>
    <scope>NUCLEOTIDE SEQUENCE [LARGE SCALE GENOMIC DNA]</scope>
    <source>
        <strain evidence="2 3">Bd21</strain>
    </source>
</reference>
<sequence>MGCGRSRSFLYRSTVFRTGASGCDLARDFVRRRGGGRCVGLGAARERCASRDPLSSSVVGVDFLRSDERSAPAPKNTEIQRRCPRGKGKSCKSCQRQQAHASKFKPRHQLLFSKF</sequence>
<dbReference type="AlphaFoldDB" id="A0A2K2CS23"/>
<name>A0A2K2CS23_BRADI</name>
<dbReference type="Proteomes" id="UP000008810">
    <property type="component" value="Chromosome 4"/>
</dbReference>
<evidence type="ECO:0000313" key="4">
    <source>
        <dbReference type="Proteomes" id="UP000008810"/>
    </source>
</evidence>
<accession>A0A2K2CS23</accession>
<keyword evidence="4" id="KW-1185">Reference proteome</keyword>
<gene>
    <name evidence="2" type="ORF">BRADI_4g33505v3</name>
</gene>
<evidence type="ECO:0000256" key="1">
    <source>
        <dbReference type="SAM" id="MobiDB-lite"/>
    </source>
</evidence>
<dbReference type="EnsemblPlants" id="PNT64822">
    <property type="protein sequence ID" value="PNT64822"/>
    <property type="gene ID" value="BRADI_4g33505v3"/>
</dbReference>
<organism evidence="2">
    <name type="scientific">Brachypodium distachyon</name>
    <name type="common">Purple false brome</name>
    <name type="synonym">Trachynia distachya</name>
    <dbReference type="NCBI Taxonomy" id="15368"/>
    <lineage>
        <taxon>Eukaryota</taxon>
        <taxon>Viridiplantae</taxon>
        <taxon>Streptophyta</taxon>
        <taxon>Embryophyta</taxon>
        <taxon>Tracheophyta</taxon>
        <taxon>Spermatophyta</taxon>
        <taxon>Magnoliopsida</taxon>
        <taxon>Liliopsida</taxon>
        <taxon>Poales</taxon>
        <taxon>Poaceae</taxon>
        <taxon>BOP clade</taxon>
        <taxon>Pooideae</taxon>
        <taxon>Stipodae</taxon>
        <taxon>Brachypodieae</taxon>
        <taxon>Brachypodium</taxon>
    </lineage>
</organism>
<evidence type="ECO:0000313" key="2">
    <source>
        <dbReference type="EMBL" id="PNT64822.1"/>
    </source>
</evidence>
<dbReference type="InParanoid" id="A0A2K2CS23"/>
<dbReference type="Gramene" id="PNT64822">
    <property type="protein sequence ID" value="PNT64822"/>
    <property type="gene ID" value="BRADI_4g33505v3"/>
</dbReference>
<dbReference type="ExpressionAtlas" id="A0A2K2CS23">
    <property type="expression patterns" value="baseline"/>
</dbReference>